<reference evidence="2 3" key="1">
    <citation type="submission" date="2017-04" db="EMBL/GenBank/DDBJ databases">
        <title>Draft genome sequence of Tuber borchii Vittad., a whitish edible truffle.</title>
        <authorList>
            <consortium name="DOE Joint Genome Institute"/>
            <person name="Murat C."/>
            <person name="Kuo A."/>
            <person name="Barry K.W."/>
            <person name="Clum A."/>
            <person name="Dockter R.B."/>
            <person name="Fauchery L."/>
            <person name="Iotti M."/>
            <person name="Kohler A."/>
            <person name="Labutti K."/>
            <person name="Lindquist E.A."/>
            <person name="Lipzen A."/>
            <person name="Ohm R.A."/>
            <person name="Wang M."/>
            <person name="Grigoriev I.V."/>
            <person name="Zambonelli A."/>
            <person name="Martin F.M."/>
        </authorList>
    </citation>
    <scope>NUCLEOTIDE SEQUENCE [LARGE SCALE GENOMIC DNA]</scope>
    <source>
        <strain evidence="2 3">Tbo3840</strain>
    </source>
</reference>
<sequence length="329" mass="37525">MKSLIGPPLGNPQRVPGWWQHLTLNQTLDPYLVAKSVQNTLWSDTPIVTASHLTRLWTHLDAITSNLYSDQSAMQMEDLINTRSAIEWAERDSNPGTCDASTFNSAYNYTGKDGNVLVADFERSDIEHRGTSHEGKVALLECFNASTKDQFLENIRNVAPRLYMRSYNKLQLVAEHHYPSKPVIYRSPDPADSWRLIEKISNWCNTCHSLYSDDSCKGIEGLRPLSLILYGGTRTGKREWRYKYLVLGDVELSRMDILKCWFGSQREFTSTDKYCRKKHIIHSRPVIGCFNEDTRFGIWADSEWIESHASLKMNGGPNGPQPNLTVTGY</sequence>
<comment type="caution">
    <text evidence="2">The sequence shown here is derived from an EMBL/GenBank/DDBJ whole genome shotgun (WGS) entry which is preliminary data.</text>
</comment>
<dbReference type="EMBL" id="NESQ01000520">
    <property type="protein sequence ID" value="PUU72493.1"/>
    <property type="molecule type" value="Genomic_DNA"/>
</dbReference>
<evidence type="ECO:0000313" key="3">
    <source>
        <dbReference type="Proteomes" id="UP000244722"/>
    </source>
</evidence>
<evidence type="ECO:0000259" key="1">
    <source>
        <dbReference type="Pfam" id="PF08283"/>
    </source>
</evidence>
<organism evidence="2 3">
    <name type="scientific">Tuber borchii</name>
    <name type="common">White truffle</name>
    <dbReference type="NCBI Taxonomy" id="42251"/>
    <lineage>
        <taxon>Eukaryota</taxon>
        <taxon>Fungi</taxon>
        <taxon>Dikarya</taxon>
        <taxon>Ascomycota</taxon>
        <taxon>Pezizomycotina</taxon>
        <taxon>Pezizomycetes</taxon>
        <taxon>Pezizales</taxon>
        <taxon>Tuberaceae</taxon>
        <taxon>Tuber</taxon>
    </lineage>
</organism>
<name>A0A2T6ZAJ8_TUBBO</name>
<dbReference type="Proteomes" id="UP000244722">
    <property type="component" value="Unassembled WGS sequence"/>
</dbReference>
<keyword evidence="3" id="KW-1185">Reference proteome</keyword>
<protein>
    <recommendedName>
        <fullName evidence="1">Geminivirus AL1 replication-associated protein central domain-containing protein</fullName>
    </recommendedName>
</protein>
<dbReference type="InterPro" id="IPR022692">
    <property type="entry name" value="Gemini_AL1_REP_central"/>
</dbReference>
<dbReference type="GO" id="GO:0016888">
    <property type="term" value="F:DNA endonuclease activity, producing 5'-phosphomonoesters"/>
    <property type="evidence" value="ECO:0007669"/>
    <property type="project" value="InterPro"/>
</dbReference>
<evidence type="ECO:0000313" key="2">
    <source>
        <dbReference type="EMBL" id="PUU72493.1"/>
    </source>
</evidence>
<accession>A0A2T6ZAJ8</accession>
<dbReference type="Pfam" id="PF08283">
    <property type="entry name" value="Gemini_AL1_M"/>
    <property type="match status" value="1"/>
</dbReference>
<feature type="domain" description="Geminivirus AL1 replication-associated protein central" evidence="1">
    <location>
        <begin position="143"/>
        <end position="240"/>
    </location>
</feature>
<gene>
    <name evidence="2" type="ORF">B9Z19DRAFT_1069720</name>
</gene>
<dbReference type="OrthoDB" id="5242237at2759"/>
<dbReference type="AlphaFoldDB" id="A0A2T6ZAJ8"/>
<proteinExistence type="predicted"/>